<name>A0A9W4I5M7_PENOL</name>
<organism evidence="5 6">
    <name type="scientific">Penicillium olsonii</name>
    <dbReference type="NCBI Taxonomy" id="99116"/>
    <lineage>
        <taxon>Eukaryota</taxon>
        <taxon>Fungi</taxon>
        <taxon>Dikarya</taxon>
        <taxon>Ascomycota</taxon>
        <taxon>Pezizomycotina</taxon>
        <taxon>Eurotiomycetes</taxon>
        <taxon>Eurotiomycetidae</taxon>
        <taxon>Eurotiales</taxon>
        <taxon>Aspergillaceae</taxon>
        <taxon>Penicillium</taxon>
    </lineage>
</organism>
<dbReference type="PANTHER" id="PTHR47700:SF2">
    <property type="entry name" value="CHITINASE"/>
    <property type="match status" value="1"/>
</dbReference>
<dbReference type="InterPro" id="IPR036861">
    <property type="entry name" value="Endochitinase-like_sf"/>
</dbReference>
<evidence type="ECO:0000259" key="4">
    <source>
        <dbReference type="PROSITE" id="PS51782"/>
    </source>
</evidence>
<dbReference type="PROSITE" id="PS00026">
    <property type="entry name" value="CHIT_BIND_I_1"/>
    <property type="match status" value="1"/>
</dbReference>
<dbReference type="InterPro" id="IPR018392">
    <property type="entry name" value="LysM"/>
</dbReference>
<dbReference type="InterPro" id="IPR036779">
    <property type="entry name" value="LysM_dom_sf"/>
</dbReference>
<proteinExistence type="predicted"/>
<dbReference type="InterPro" id="IPR057277">
    <property type="entry name" value="LysM_C"/>
</dbReference>
<sequence length="427" mass="45398">MAFSDNSILRVLCAFILIQSASALATTRAQNVYLQARSNPICWSILVSAADNCESLASKCGVSPADFATFNPAVSCSALPFGLPVCCSAGTQTLPPKGADPLCYDYTARGGHTCQQIADGYKLSVADIEAFNKDTWGWKGCESIQEGSRMCLSSGEPPMPVAFEGAVCGPQVPGSMRPSDWSQVSYLNPCPAGQCCSGAGQCGTGADFCETGKSATKNVPKKDAPAEVAKATNSQNNKQLAVTAVAPPATTSEINFLDIPLTYYHPEEDTTAVATFTTSASSSTTTRSASKPGSIETVEFGWTLKMYPGYDCNDSSYMLLRGYNKKLEDSDCLVLPGWDIGNSYDGVSVSCQWWTNGGLTSGPCNYTKLTTPNSWLISNGLCTVSPNEVCDNYNDLSQTYGARWGGVCQNRKSTDPRPFGSMKCYVG</sequence>
<gene>
    <name evidence="5" type="ORF">POLS_LOCUS8681</name>
</gene>
<feature type="domain" description="LysM" evidence="4">
    <location>
        <begin position="104"/>
        <end position="152"/>
    </location>
</feature>
<evidence type="ECO:0000256" key="3">
    <source>
        <dbReference type="SAM" id="SignalP"/>
    </source>
</evidence>
<comment type="caution">
    <text evidence="5">The sequence shown here is derived from an EMBL/GenBank/DDBJ whole genome shotgun (WGS) entry which is preliminary data.</text>
</comment>
<keyword evidence="2" id="KW-0843">Virulence</keyword>
<dbReference type="GO" id="GO:0008061">
    <property type="term" value="F:chitin binding"/>
    <property type="evidence" value="ECO:0007669"/>
    <property type="project" value="UniProtKB-KW"/>
</dbReference>
<dbReference type="Pfam" id="PF25139">
    <property type="entry name" value="LysM14_C"/>
    <property type="match status" value="1"/>
</dbReference>
<feature type="signal peptide" evidence="3">
    <location>
        <begin position="1"/>
        <end position="23"/>
    </location>
</feature>
<evidence type="ECO:0000313" key="6">
    <source>
        <dbReference type="Proteomes" id="UP001153618"/>
    </source>
</evidence>
<keyword evidence="6" id="KW-1185">Reference proteome</keyword>
<dbReference type="PANTHER" id="PTHR47700">
    <property type="entry name" value="V CHITINASE, PUTATIVE (AFU_ORTHOLOGUE AFUA_6G13720)-RELATED"/>
    <property type="match status" value="1"/>
</dbReference>
<reference evidence="5" key="1">
    <citation type="submission" date="2021-07" db="EMBL/GenBank/DDBJ databases">
        <authorList>
            <person name="Branca A.L. A."/>
        </authorList>
    </citation>
    <scope>NUCLEOTIDE SEQUENCE</scope>
</reference>
<dbReference type="AlphaFoldDB" id="A0A9W4I5M7"/>
<protein>
    <recommendedName>
        <fullName evidence="4">LysM domain-containing protein</fullName>
    </recommendedName>
</protein>
<dbReference type="SUPFAM" id="SSF57016">
    <property type="entry name" value="Plant lectins/antimicrobial peptides"/>
    <property type="match status" value="1"/>
</dbReference>
<evidence type="ECO:0000313" key="5">
    <source>
        <dbReference type="EMBL" id="CAG8247027.1"/>
    </source>
</evidence>
<feature type="domain" description="LysM" evidence="4">
    <location>
        <begin position="43"/>
        <end position="87"/>
    </location>
</feature>
<feature type="chain" id="PRO_5040894584" description="LysM domain-containing protein" evidence="3">
    <location>
        <begin position="24"/>
        <end position="427"/>
    </location>
</feature>
<evidence type="ECO:0000256" key="2">
    <source>
        <dbReference type="ARBA" id="ARBA00023026"/>
    </source>
</evidence>
<keyword evidence="3" id="KW-0732">Signal</keyword>
<accession>A0A9W4I5M7</accession>
<keyword evidence="1" id="KW-0147">Chitin-binding</keyword>
<dbReference type="Gene3D" id="3.30.60.10">
    <property type="entry name" value="Endochitinase-like"/>
    <property type="match status" value="1"/>
</dbReference>
<dbReference type="Gene3D" id="3.10.350.10">
    <property type="entry name" value="LysM domain"/>
    <property type="match status" value="2"/>
</dbReference>
<dbReference type="Proteomes" id="UP001153618">
    <property type="component" value="Unassembled WGS sequence"/>
</dbReference>
<dbReference type="EMBL" id="CAJVOS010000071">
    <property type="protein sequence ID" value="CAG8247027.1"/>
    <property type="molecule type" value="Genomic_DNA"/>
</dbReference>
<dbReference type="OrthoDB" id="73875at2759"/>
<dbReference type="PROSITE" id="PS51782">
    <property type="entry name" value="LYSM"/>
    <property type="match status" value="2"/>
</dbReference>
<evidence type="ECO:0000256" key="1">
    <source>
        <dbReference type="ARBA" id="ARBA00022669"/>
    </source>
</evidence>
<dbReference type="InterPro" id="IPR053214">
    <property type="entry name" value="LysM12-like"/>
</dbReference>
<dbReference type="InterPro" id="IPR018371">
    <property type="entry name" value="Chitin-binding_1_CS"/>
</dbReference>